<organism evidence="2 3">
    <name type="scientific">Catenibacillus scindens</name>
    <dbReference type="NCBI Taxonomy" id="673271"/>
    <lineage>
        <taxon>Bacteria</taxon>
        <taxon>Bacillati</taxon>
        <taxon>Bacillota</taxon>
        <taxon>Clostridia</taxon>
        <taxon>Lachnospirales</taxon>
        <taxon>Lachnospiraceae</taxon>
        <taxon>Catenibacillus</taxon>
    </lineage>
</organism>
<feature type="transmembrane region" description="Helical" evidence="1">
    <location>
        <begin position="12"/>
        <end position="39"/>
    </location>
</feature>
<keyword evidence="1" id="KW-0472">Membrane</keyword>
<evidence type="ECO:0000256" key="1">
    <source>
        <dbReference type="SAM" id="Phobius"/>
    </source>
</evidence>
<dbReference type="EMBL" id="JACHFW010000012">
    <property type="protein sequence ID" value="MBB5265499.1"/>
    <property type="molecule type" value="Genomic_DNA"/>
</dbReference>
<accession>A0A7W8HBQ7</accession>
<gene>
    <name evidence="2" type="ORF">HNP82_002645</name>
</gene>
<sequence length="113" mass="11591">MDQIIKKIAALGVPGLVFMVAIELTGLAGAAALTTALAALGPGGIVGGVMTLCVLGVIADGIAEYGFDAIAKGVLKELYCKGESKESIKTKVSKYPISSKLKSNLYDVVDKFA</sequence>
<evidence type="ECO:0000313" key="2">
    <source>
        <dbReference type="EMBL" id="MBB5265499.1"/>
    </source>
</evidence>
<evidence type="ECO:0000313" key="3">
    <source>
        <dbReference type="Proteomes" id="UP000543642"/>
    </source>
</evidence>
<keyword evidence="1" id="KW-1133">Transmembrane helix</keyword>
<keyword evidence="3" id="KW-1185">Reference proteome</keyword>
<comment type="caution">
    <text evidence="2">The sequence shown here is derived from an EMBL/GenBank/DDBJ whole genome shotgun (WGS) entry which is preliminary data.</text>
</comment>
<proteinExistence type="predicted"/>
<keyword evidence="1" id="KW-0812">Transmembrane</keyword>
<feature type="transmembrane region" description="Helical" evidence="1">
    <location>
        <begin position="45"/>
        <end position="67"/>
    </location>
</feature>
<reference evidence="2 3" key="1">
    <citation type="submission" date="2020-08" db="EMBL/GenBank/DDBJ databases">
        <title>Genomic Encyclopedia of Type Strains, Phase IV (KMG-IV): sequencing the most valuable type-strain genomes for metagenomic binning, comparative biology and taxonomic classification.</title>
        <authorList>
            <person name="Goeker M."/>
        </authorList>
    </citation>
    <scope>NUCLEOTIDE SEQUENCE [LARGE SCALE GENOMIC DNA]</scope>
    <source>
        <strain evidence="2 3">DSM 106146</strain>
    </source>
</reference>
<name>A0A7W8HBQ7_9FIRM</name>
<protein>
    <submittedName>
        <fullName evidence="2">Uncharacterized protein</fullName>
    </submittedName>
</protein>
<dbReference type="Proteomes" id="UP000543642">
    <property type="component" value="Unassembled WGS sequence"/>
</dbReference>
<dbReference type="RefSeq" id="WP_183775419.1">
    <property type="nucleotide sequence ID" value="NZ_JACHFW010000012.1"/>
</dbReference>
<dbReference type="AlphaFoldDB" id="A0A7W8HBQ7"/>